<keyword evidence="5" id="KW-1185">Reference proteome</keyword>
<feature type="compositionally biased region" description="Polar residues" evidence="1">
    <location>
        <begin position="241"/>
        <end position="257"/>
    </location>
</feature>
<evidence type="ECO:0000313" key="4">
    <source>
        <dbReference type="Proteomes" id="UP000722791"/>
    </source>
</evidence>
<name>A0A8J4LZX9_9CHLO</name>
<protein>
    <submittedName>
        <fullName evidence="3">Uncharacterized protein</fullName>
    </submittedName>
</protein>
<feature type="compositionally biased region" description="Low complexity" evidence="1">
    <location>
        <begin position="1135"/>
        <end position="1154"/>
    </location>
</feature>
<dbReference type="Proteomes" id="UP000747110">
    <property type="component" value="Unassembled WGS sequence"/>
</dbReference>
<feature type="region of interest" description="Disordered" evidence="1">
    <location>
        <begin position="677"/>
        <end position="757"/>
    </location>
</feature>
<feature type="region of interest" description="Disordered" evidence="1">
    <location>
        <begin position="774"/>
        <end position="827"/>
    </location>
</feature>
<feature type="region of interest" description="Disordered" evidence="1">
    <location>
        <begin position="117"/>
        <end position="204"/>
    </location>
</feature>
<feature type="compositionally biased region" description="Low complexity" evidence="1">
    <location>
        <begin position="117"/>
        <end position="134"/>
    </location>
</feature>
<evidence type="ECO:0000313" key="5">
    <source>
        <dbReference type="Proteomes" id="UP000747110"/>
    </source>
</evidence>
<feature type="compositionally biased region" description="Low complexity" evidence="1">
    <location>
        <begin position="784"/>
        <end position="797"/>
    </location>
</feature>
<reference evidence="3" key="1">
    <citation type="journal article" date="2021" name="Proc. Natl. Acad. Sci. U.S.A.">
        <title>Three genomes in the algal genus Volvox reveal the fate of a haploid sex-determining region after a transition to homothallism.</title>
        <authorList>
            <person name="Yamamoto K."/>
            <person name="Hamaji T."/>
            <person name="Kawai-Toyooka H."/>
            <person name="Matsuzaki R."/>
            <person name="Takahashi F."/>
            <person name="Nishimura Y."/>
            <person name="Kawachi M."/>
            <person name="Noguchi H."/>
            <person name="Minakuchi Y."/>
            <person name="Umen J.G."/>
            <person name="Toyoda A."/>
            <person name="Nozaki H."/>
        </authorList>
    </citation>
    <scope>NUCLEOTIDE SEQUENCE</scope>
    <source>
        <strain evidence="3">NIES-3785</strain>
        <strain evidence="2">NIES-3786</strain>
    </source>
</reference>
<feature type="compositionally biased region" description="Polar residues" evidence="1">
    <location>
        <begin position="135"/>
        <end position="157"/>
    </location>
</feature>
<evidence type="ECO:0000256" key="1">
    <source>
        <dbReference type="SAM" id="MobiDB-lite"/>
    </source>
</evidence>
<dbReference type="OrthoDB" id="542512at2759"/>
<comment type="caution">
    <text evidence="3">The sequence shown here is derived from an EMBL/GenBank/DDBJ whole genome shotgun (WGS) entry which is preliminary data.</text>
</comment>
<accession>A0A8J4LZX9</accession>
<dbReference type="EMBL" id="BNCQ01000075">
    <property type="protein sequence ID" value="GIM16219.1"/>
    <property type="molecule type" value="Genomic_DNA"/>
</dbReference>
<sequence length="1241" mass="128091">MAQQSQPVVPFNALKPATWGSLKLLPLALRSKLTGTKGSDDVNRVAISKENAVGQSASLQAPPKLGDLSHLHAIGPRRSVTQRYVLQPNLSVTRPMLAAHAPGLSGLLLPGMAPIATQHPKQQQQEQATARQQTPMRQRPSTPSSPSLRGRQPQANPNFVPPASNISTRLPTPVRINASPGPSPTSVAPMLPKPPSPSRSISQGGAPPVNLFTCASACSSPAASTTISNAFMLPNPPSILTNAPPSRVTPVQPQQVAPRSALSPVPWASGPTQSNLTPTSVRPSPSVSERSILASVQLPNQQQHQQQRSAGAGANATGALASTAALPGHSEWLPPVAAPAPSVASPVLSTPAIQAALQQALQGAVERKPEAFRVDNFEHFFDSMMHPGHTGKLDGPLPHELADDIRYSDAWYKHCREWNARHKPITPYSAPGSAVCRTPSSCQFASTPFVGEQLVVAPQQQQQESESHGLEQQQQWRVGEAPMSDACCKALDIAHHGLSKVLTPTARSRSASDMTGAAEGSAMMHRQPFAQCTVAVADCDHKAPSGTQEVVHTAAALTNALETLAGDQIPLASTARDVAPGGDDPVSFPQRLAPALNLVASSTAAPQSAAAAHEANSSGPENSVPADADAVAMISGAPDRATVKVLDTALPPVRRKFAVPVLQLSILDAPMLPKASGATLSPAPDSARPPSTAATTPGPKTPTGGAAESTVTTAATTPVGRDAPTTPTTATARSNAAASPFFESTSQPMLPDQEPQATAAAIESLRMLSHDLAAAESVADRPSRAAQSQVQQSQPSSLAVDQIDPSAPTTGPATDLAGASTGTWSPGFPPPALVPSVTVPGTSTAPVGLGRVITIAQQRPPSPVTLLQNAPRDMPTPNPAFFNSSATVQGACPSSLAAAVTAVAVLAQSRATAEHNSAGPSTSMPSAPADSLKEIVVGIEKLSTLKQNILAEDKEVDVTSITQMIQLKLAVEQLLARTSSAVQDATSNLADPSTVEATPVAPPAAPLQTAVAAQIEQHGHAATPKKQSRTATFGAFLKSVFSPRSGSASKAQPTVAAAAPAAAPAPIVLGNLNTNTSSLSTAVPASPSTTAVGIRTSRPMSASTLSGKVPSPSLADRSRYAALHQRAAARLAEAAAEPAGTRPAQTAAAAAAGQGQRGGVWQRYEEKIALHRHQLDTTKAQLDEAVRKLNDMQAEFDELLLCLGMESAKNKALCDAMRAAGLDPEPILAAIEEQWMSGVYS</sequence>
<dbReference type="Proteomes" id="UP000722791">
    <property type="component" value="Unassembled WGS sequence"/>
</dbReference>
<gene>
    <name evidence="2" type="ORF">Vretifemale_18904</name>
    <name evidence="3" type="ORF">Vretimale_18879</name>
</gene>
<organism evidence="3 4">
    <name type="scientific">Volvox reticuliferus</name>
    <dbReference type="NCBI Taxonomy" id="1737510"/>
    <lineage>
        <taxon>Eukaryota</taxon>
        <taxon>Viridiplantae</taxon>
        <taxon>Chlorophyta</taxon>
        <taxon>core chlorophytes</taxon>
        <taxon>Chlorophyceae</taxon>
        <taxon>CS clade</taxon>
        <taxon>Chlamydomonadales</taxon>
        <taxon>Volvocaceae</taxon>
        <taxon>Volvox</taxon>
    </lineage>
</organism>
<feature type="region of interest" description="Disordered" evidence="1">
    <location>
        <begin position="241"/>
        <end position="288"/>
    </location>
</feature>
<feature type="compositionally biased region" description="Low complexity" evidence="1">
    <location>
        <begin position="277"/>
        <end position="288"/>
    </location>
</feature>
<proteinExistence type="predicted"/>
<dbReference type="EMBL" id="BNCP01000063">
    <property type="protein sequence ID" value="GIL91234.1"/>
    <property type="molecule type" value="Genomic_DNA"/>
</dbReference>
<feature type="compositionally biased region" description="Low complexity" evidence="1">
    <location>
        <begin position="681"/>
        <end position="740"/>
    </location>
</feature>
<evidence type="ECO:0000313" key="3">
    <source>
        <dbReference type="EMBL" id="GIM16219.1"/>
    </source>
</evidence>
<feature type="region of interest" description="Disordered" evidence="1">
    <location>
        <begin position="1135"/>
        <end position="1156"/>
    </location>
</feature>
<evidence type="ECO:0000313" key="2">
    <source>
        <dbReference type="EMBL" id="GIL91234.1"/>
    </source>
</evidence>
<dbReference type="AlphaFoldDB" id="A0A8J4LZX9"/>